<dbReference type="EC" id="1.1.1.193" evidence="13"/>
<keyword evidence="6 13" id="KW-0686">Riboflavin biosynthesis</keyword>
<gene>
    <name evidence="18" type="ORF">BHC47_02805</name>
</gene>
<comment type="function">
    <text evidence="1 13">Converts 2,5-diamino-6-(ribosylamino)-4(3h)-pyrimidinone 5'-phosphate into 5-amino-6-(ribosylamino)-2,4(1h,3h)-pyrimidinedione 5'-phosphate.</text>
</comment>
<evidence type="ECO:0000256" key="11">
    <source>
        <dbReference type="ARBA" id="ARBA00023002"/>
    </source>
</evidence>
<dbReference type="RefSeq" id="WP_100116924.1">
    <property type="nucleotide sequence ID" value="NZ_MEIV01000018.1"/>
</dbReference>
<evidence type="ECO:0000256" key="13">
    <source>
        <dbReference type="PIRNR" id="PIRNR006769"/>
    </source>
</evidence>
<keyword evidence="7 13" id="KW-0479">Metal-binding</keyword>
<dbReference type="Pfam" id="PF01872">
    <property type="entry name" value="RibD_C"/>
    <property type="match status" value="1"/>
</dbReference>
<dbReference type="InterPro" id="IPR002125">
    <property type="entry name" value="CMP_dCMP_dom"/>
</dbReference>
<evidence type="ECO:0000256" key="8">
    <source>
        <dbReference type="ARBA" id="ARBA00022801"/>
    </source>
</evidence>
<evidence type="ECO:0000313" key="18">
    <source>
        <dbReference type="EMBL" id="PIT64316.1"/>
    </source>
</evidence>
<comment type="pathway">
    <text evidence="3 13">Cofactor biosynthesis; riboflavin biosynthesis; 5-amino-6-(D-ribitylamino)uracil from GTP: step 3/4.</text>
</comment>
<dbReference type="CDD" id="cd01284">
    <property type="entry name" value="Riboflavin_deaminase-reductase"/>
    <property type="match status" value="1"/>
</dbReference>
<dbReference type="SUPFAM" id="SSF53927">
    <property type="entry name" value="Cytidine deaminase-like"/>
    <property type="match status" value="1"/>
</dbReference>
<evidence type="ECO:0000256" key="16">
    <source>
        <dbReference type="PIRSR" id="PIRSR006769-3"/>
    </source>
</evidence>
<evidence type="ECO:0000256" key="7">
    <source>
        <dbReference type="ARBA" id="ARBA00022723"/>
    </source>
</evidence>
<feature type="binding site" evidence="15">
    <location>
        <position position="211"/>
    </location>
    <ligand>
        <name>substrate</name>
    </ligand>
</feature>
<dbReference type="InterPro" id="IPR050765">
    <property type="entry name" value="Riboflavin_Biosynth_HTPR"/>
</dbReference>
<feature type="binding site" evidence="16">
    <location>
        <position position="88"/>
    </location>
    <ligand>
        <name>Zn(2+)</name>
        <dbReference type="ChEBI" id="CHEBI:29105"/>
        <note>catalytic</note>
    </ligand>
</feature>
<reference evidence="18 19" key="1">
    <citation type="journal article" date="2017" name="MBio">
        <title>Type VI secretion-mediated competition in the bee gut microbiome.</title>
        <authorList>
            <person name="Steele M.I."/>
            <person name="Kwong W.K."/>
            <person name="Powell J.E."/>
            <person name="Whiteley M."/>
            <person name="Moran N.A."/>
        </authorList>
    </citation>
    <scope>NUCLEOTIDE SEQUENCE [LARGE SCALE GENOMIC DNA]</scope>
    <source>
        <strain evidence="18 19">PEB0171</strain>
    </source>
</reference>
<dbReference type="GO" id="GO:0009231">
    <property type="term" value="P:riboflavin biosynthetic process"/>
    <property type="evidence" value="ECO:0007669"/>
    <property type="project" value="UniProtKB-UniPathway"/>
</dbReference>
<feature type="binding site" evidence="15">
    <location>
        <position position="200"/>
    </location>
    <ligand>
        <name>NADP(+)</name>
        <dbReference type="ChEBI" id="CHEBI:58349"/>
    </ligand>
</feature>
<dbReference type="EMBL" id="MEIV01000018">
    <property type="protein sequence ID" value="PIT64316.1"/>
    <property type="molecule type" value="Genomic_DNA"/>
</dbReference>
<keyword evidence="8 13" id="KW-0378">Hydrolase</keyword>
<dbReference type="InterPro" id="IPR016193">
    <property type="entry name" value="Cytidine_deaminase-like"/>
</dbReference>
<dbReference type="InterPro" id="IPR011549">
    <property type="entry name" value="RibD_C"/>
</dbReference>
<evidence type="ECO:0000256" key="2">
    <source>
        <dbReference type="ARBA" id="ARBA00004882"/>
    </source>
</evidence>
<dbReference type="GO" id="GO:0008835">
    <property type="term" value="F:diaminohydroxyphosphoribosylaminopyrimidine deaminase activity"/>
    <property type="evidence" value="ECO:0007669"/>
    <property type="project" value="UniProtKB-EC"/>
</dbReference>
<dbReference type="NCBIfam" id="TIGR00326">
    <property type="entry name" value="eubact_ribD"/>
    <property type="match status" value="1"/>
</dbReference>
<keyword evidence="12" id="KW-0511">Multifunctional enzyme</keyword>
<keyword evidence="10 13" id="KW-0521">NADP</keyword>
<protein>
    <recommendedName>
        <fullName evidence="13">Riboflavin biosynthesis protein RibD</fullName>
    </recommendedName>
    <domain>
        <recommendedName>
            <fullName evidence="13">Diaminohydroxyphosphoribosylaminopyrimidine deaminase</fullName>
            <shortName evidence="13">DRAP deaminase</shortName>
            <ecNumber evidence="13">3.5.4.26</ecNumber>
        </recommendedName>
        <alternativeName>
            <fullName evidence="13">Riboflavin-specific deaminase</fullName>
        </alternativeName>
    </domain>
    <domain>
        <recommendedName>
            <fullName evidence="13">5-amino-6-(5-phosphoribosylamino)uracil reductase</fullName>
            <ecNumber evidence="13">1.1.1.193</ecNumber>
        </recommendedName>
        <alternativeName>
            <fullName evidence="13">HTP reductase</fullName>
        </alternativeName>
    </domain>
</protein>
<name>A0A2N9Y6B0_9NEIS</name>
<feature type="binding site" evidence="15">
    <location>
        <position position="226"/>
    </location>
    <ligand>
        <name>NADP(+)</name>
        <dbReference type="ChEBI" id="CHEBI:58349"/>
    </ligand>
</feature>
<feature type="binding site" evidence="15">
    <location>
        <position position="174"/>
    </location>
    <ligand>
        <name>NADP(+)</name>
        <dbReference type="ChEBI" id="CHEBI:58349"/>
    </ligand>
</feature>
<evidence type="ECO:0000256" key="1">
    <source>
        <dbReference type="ARBA" id="ARBA00002151"/>
    </source>
</evidence>
<evidence type="ECO:0000256" key="14">
    <source>
        <dbReference type="PIRSR" id="PIRSR006769-1"/>
    </source>
</evidence>
<comment type="catalytic activity">
    <reaction evidence="13">
        <text>5-amino-6-(5-phospho-D-ribitylamino)uracil + NADP(+) = 5-amino-6-(5-phospho-D-ribosylamino)uracil + NADPH + H(+)</text>
        <dbReference type="Rhea" id="RHEA:17845"/>
        <dbReference type="ChEBI" id="CHEBI:15378"/>
        <dbReference type="ChEBI" id="CHEBI:57783"/>
        <dbReference type="ChEBI" id="CHEBI:58349"/>
        <dbReference type="ChEBI" id="CHEBI:58421"/>
        <dbReference type="ChEBI" id="CHEBI:58453"/>
        <dbReference type="EC" id="1.1.1.193"/>
    </reaction>
</comment>
<dbReference type="PROSITE" id="PS51747">
    <property type="entry name" value="CYT_DCMP_DEAMINASES_2"/>
    <property type="match status" value="1"/>
</dbReference>
<dbReference type="PIRSF" id="PIRSF006769">
    <property type="entry name" value="RibD"/>
    <property type="match status" value="1"/>
</dbReference>
<feature type="binding site" evidence="16">
    <location>
        <position position="54"/>
    </location>
    <ligand>
        <name>Zn(2+)</name>
        <dbReference type="ChEBI" id="CHEBI:29105"/>
        <note>catalytic</note>
    </ligand>
</feature>
<evidence type="ECO:0000256" key="12">
    <source>
        <dbReference type="ARBA" id="ARBA00023268"/>
    </source>
</evidence>
<dbReference type="InterPro" id="IPR002734">
    <property type="entry name" value="RibDG_C"/>
</dbReference>
<evidence type="ECO:0000313" key="19">
    <source>
        <dbReference type="Proteomes" id="UP000231094"/>
    </source>
</evidence>
<feature type="binding site" evidence="15">
    <location>
        <position position="188"/>
    </location>
    <ligand>
        <name>substrate</name>
    </ligand>
</feature>
<feature type="active site" description="Proton donor" evidence="14">
    <location>
        <position position="56"/>
    </location>
</feature>
<evidence type="ECO:0000256" key="9">
    <source>
        <dbReference type="ARBA" id="ARBA00022833"/>
    </source>
</evidence>
<comment type="cofactor">
    <cofactor evidence="13 16">
        <name>Zn(2+)</name>
        <dbReference type="ChEBI" id="CHEBI:29105"/>
    </cofactor>
    <text evidence="13 16">Binds 1 zinc ion.</text>
</comment>
<dbReference type="PROSITE" id="PS00903">
    <property type="entry name" value="CYT_DCMP_DEAMINASES_1"/>
    <property type="match status" value="1"/>
</dbReference>
<dbReference type="NCBIfam" id="TIGR00227">
    <property type="entry name" value="ribD_Cterm"/>
    <property type="match status" value="1"/>
</dbReference>
<dbReference type="GO" id="GO:0008270">
    <property type="term" value="F:zinc ion binding"/>
    <property type="evidence" value="ECO:0007669"/>
    <property type="project" value="InterPro"/>
</dbReference>
<dbReference type="InterPro" id="IPR016192">
    <property type="entry name" value="APOBEC/CMP_deaminase_Zn-bd"/>
</dbReference>
<evidence type="ECO:0000256" key="5">
    <source>
        <dbReference type="ARBA" id="ARBA00007417"/>
    </source>
</evidence>
<dbReference type="Proteomes" id="UP000231094">
    <property type="component" value="Unassembled WGS sequence"/>
</dbReference>
<accession>A0A2N9Y6B0</accession>
<feature type="binding site" evidence="15">
    <location>
        <position position="172"/>
    </location>
    <ligand>
        <name>substrate</name>
    </ligand>
</feature>
<dbReference type="PANTHER" id="PTHR38011:SF7">
    <property type="entry name" value="2,5-DIAMINO-6-RIBOSYLAMINO-4(3H)-PYRIMIDINONE 5'-PHOSPHATE REDUCTASE"/>
    <property type="match status" value="1"/>
</dbReference>
<comment type="pathway">
    <text evidence="2 13">Cofactor biosynthesis; riboflavin biosynthesis; 5-amino-6-(D-ribitylamino)uracil from GTP: step 2/4.</text>
</comment>
<dbReference type="InterPro" id="IPR024072">
    <property type="entry name" value="DHFR-like_dom_sf"/>
</dbReference>
<feature type="binding site" evidence="16">
    <location>
        <position position="79"/>
    </location>
    <ligand>
        <name>Zn(2+)</name>
        <dbReference type="ChEBI" id="CHEBI:29105"/>
        <note>catalytic</note>
    </ligand>
</feature>
<dbReference type="FunFam" id="3.40.140.10:FF:000025">
    <property type="entry name" value="Riboflavin biosynthesis protein RibD"/>
    <property type="match status" value="1"/>
</dbReference>
<feature type="binding site" evidence="15">
    <location>
        <position position="158"/>
    </location>
    <ligand>
        <name>NADP(+)</name>
        <dbReference type="ChEBI" id="CHEBI:58349"/>
    </ligand>
</feature>
<dbReference type="Gene3D" id="3.40.430.10">
    <property type="entry name" value="Dihydrofolate Reductase, subunit A"/>
    <property type="match status" value="1"/>
</dbReference>
<evidence type="ECO:0000259" key="17">
    <source>
        <dbReference type="PROSITE" id="PS51747"/>
    </source>
</evidence>
<comment type="similarity">
    <text evidence="5 13">In the C-terminal section; belongs to the HTP reductase family.</text>
</comment>
<dbReference type="GO" id="GO:0050661">
    <property type="term" value="F:NADP binding"/>
    <property type="evidence" value="ECO:0007669"/>
    <property type="project" value="InterPro"/>
</dbReference>
<comment type="catalytic activity">
    <reaction evidence="13">
        <text>2,5-diamino-6-hydroxy-4-(5-phosphoribosylamino)-pyrimidine + H2O + H(+) = 5-amino-6-(5-phospho-D-ribosylamino)uracil + NH4(+)</text>
        <dbReference type="Rhea" id="RHEA:21868"/>
        <dbReference type="ChEBI" id="CHEBI:15377"/>
        <dbReference type="ChEBI" id="CHEBI:15378"/>
        <dbReference type="ChEBI" id="CHEBI:28938"/>
        <dbReference type="ChEBI" id="CHEBI:58453"/>
        <dbReference type="ChEBI" id="CHEBI:58614"/>
        <dbReference type="EC" id="3.5.4.26"/>
    </reaction>
</comment>
<dbReference type="GO" id="GO:0008703">
    <property type="term" value="F:5-amino-6-(5-phosphoribosylamino)uracil reductase activity"/>
    <property type="evidence" value="ECO:0007669"/>
    <property type="project" value="UniProtKB-EC"/>
</dbReference>
<comment type="caution">
    <text evidence="18">The sequence shown here is derived from an EMBL/GenBank/DDBJ whole genome shotgun (WGS) entry which is preliminary data.</text>
</comment>
<dbReference type="Gene3D" id="3.40.140.10">
    <property type="entry name" value="Cytidine Deaminase, domain 2"/>
    <property type="match status" value="1"/>
</dbReference>
<comment type="similarity">
    <text evidence="4 13">In the N-terminal section; belongs to the cytidine and deoxycytidylate deaminase family.</text>
</comment>
<evidence type="ECO:0000256" key="4">
    <source>
        <dbReference type="ARBA" id="ARBA00005259"/>
    </source>
</evidence>
<feature type="domain" description="CMP/dCMP-type deaminase" evidence="17">
    <location>
        <begin position="5"/>
        <end position="127"/>
    </location>
</feature>
<keyword evidence="9 13" id="KW-0862">Zinc</keyword>
<evidence type="ECO:0000256" key="10">
    <source>
        <dbReference type="ARBA" id="ARBA00022857"/>
    </source>
</evidence>
<evidence type="ECO:0000256" key="6">
    <source>
        <dbReference type="ARBA" id="ARBA00022619"/>
    </source>
</evidence>
<organism evidence="18 19">
    <name type="scientific">Snodgrassella alvi</name>
    <dbReference type="NCBI Taxonomy" id="1196083"/>
    <lineage>
        <taxon>Bacteria</taxon>
        <taxon>Pseudomonadati</taxon>
        <taxon>Pseudomonadota</taxon>
        <taxon>Betaproteobacteria</taxon>
        <taxon>Neisseriales</taxon>
        <taxon>Neisseriaceae</taxon>
        <taxon>Snodgrassella</taxon>
    </lineage>
</organism>
<dbReference type="UniPathway" id="UPA00275">
    <property type="reaction ID" value="UER00401"/>
</dbReference>
<sequence>MSFSELDTKFMQTALELAWQGRFSTSPNPRVGCVITYGEQIIGQGFHVCAGQPHAEIHALRQAGSWAKAATAYVTLEPCSHTGRTGPCAQALIDAQIKRVVVAMSDPNPLVKGNGLNMLRKAGIQVYSGLFTQQARELNSGFLSRQERHKPYIRLKIAASLDSKTALSNGLSQWITGEEARNDVQTLRAESCAILTGINTILADDPLLNVRRFSTLRQPLRIILDSHLRLTPEYQVIQDTNSPTLVITTIDDSAKKAIFASYSHVSVLTVPANQRGQINLQELWPILAQRDIGSILVEAGSILNSALLTANAVDEIIYYQAPKILGATARNAIELTENPQALTKPEWQTVDVKIFGQDCRWLLRHRESAEWLVGKADLES</sequence>
<feature type="binding site" evidence="15">
    <location>
        <position position="298"/>
    </location>
    <ligand>
        <name>substrate</name>
    </ligand>
</feature>
<evidence type="ECO:0000256" key="3">
    <source>
        <dbReference type="ARBA" id="ARBA00004910"/>
    </source>
</evidence>
<evidence type="ECO:0000256" key="15">
    <source>
        <dbReference type="PIRSR" id="PIRSR006769-2"/>
    </source>
</evidence>
<feature type="binding site" evidence="15">
    <location>
        <position position="204"/>
    </location>
    <ligand>
        <name>NADP(+)</name>
        <dbReference type="ChEBI" id="CHEBI:58349"/>
    </ligand>
</feature>
<dbReference type="AlphaFoldDB" id="A0A2N9Y6B0"/>
<dbReference type="PANTHER" id="PTHR38011">
    <property type="entry name" value="DIHYDROFOLATE REDUCTASE FAMILY PROTEIN (AFU_ORTHOLOGUE AFUA_8G06820)"/>
    <property type="match status" value="1"/>
</dbReference>
<feature type="binding site" evidence="15">
    <location>
        <begin position="300"/>
        <end position="306"/>
    </location>
    <ligand>
        <name>NADP(+)</name>
        <dbReference type="ChEBI" id="CHEBI:58349"/>
    </ligand>
</feature>
<feature type="binding site" evidence="15">
    <location>
        <position position="208"/>
    </location>
    <ligand>
        <name>substrate</name>
    </ligand>
</feature>
<dbReference type="SUPFAM" id="SSF53597">
    <property type="entry name" value="Dihydrofolate reductase-like"/>
    <property type="match status" value="1"/>
</dbReference>
<proteinExistence type="inferred from homology"/>
<dbReference type="EC" id="3.5.4.26" evidence="13"/>
<keyword evidence="11 13" id="KW-0560">Oxidoreductase</keyword>
<dbReference type="InterPro" id="IPR004794">
    <property type="entry name" value="Eubact_RibD"/>
</dbReference>
<dbReference type="Pfam" id="PF00383">
    <property type="entry name" value="dCMP_cyt_deam_1"/>
    <property type="match status" value="1"/>
</dbReference>